<feature type="transmembrane region" description="Helical" evidence="1">
    <location>
        <begin position="12"/>
        <end position="33"/>
    </location>
</feature>
<feature type="transmembrane region" description="Helical" evidence="1">
    <location>
        <begin position="53"/>
        <end position="72"/>
    </location>
</feature>
<feature type="transmembrane region" description="Helical" evidence="1">
    <location>
        <begin position="116"/>
        <end position="139"/>
    </location>
</feature>
<gene>
    <name evidence="2" type="ORF">JAAARDRAFT_127764</name>
</gene>
<sequence length="147" mass="16500">MSLSLSRHSIKQLQFLVPGLAITYYLETFTHLWTLRTCLIGDVYRRSAARTSLVSGALTIGLFLYILLIPWIKGQQPNYRSWRESGELSKVIPLLTACMVIGWPLLSFTLGHWSSLGYLEGIVGATGMYALIFGVLGLIPAPRYHRQ</sequence>
<proteinExistence type="predicted"/>
<evidence type="ECO:0000313" key="2">
    <source>
        <dbReference type="EMBL" id="KDQ59247.1"/>
    </source>
</evidence>
<keyword evidence="3" id="KW-1185">Reference proteome</keyword>
<dbReference type="AlphaFoldDB" id="A0A067Q6Y2"/>
<dbReference type="OrthoDB" id="3187264at2759"/>
<dbReference type="HOGENOM" id="CLU_122015_0_0_1"/>
<protein>
    <submittedName>
        <fullName evidence="2">Uncharacterized protein</fullName>
    </submittedName>
</protein>
<feature type="transmembrane region" description="Helical" evidence="1">
    <location>
        <begin position="92"/>
        <end position="110"/>
    </location>
</feature>
<evidence type="ECO:0000256" key="1">
    <source>
        <dbReference type="SAM" id="Phobius"/>
    </source>
</evidence>
<accession>A0A067Q6Y2</accession>
<reference evidence="3" key="1">
    <citation type="journal article" date="2014" name="Proc. Natl. Acad. Sci. U.S.A.">
        <title>Extensive sampling of basidiomycete genomes demonstrates inadequacy of the white-rot/brown-rot paradigm for wood decay fungi.</title>
        <authorList>
            <person name="Riley R."/>
            <person name="Salamov A.A."/>
            <person name="Brown D.W."/>
            <person name="Nagy L.G."/>
            <person name="Floudas D."/>
            <person name="Held B.W."/>
            <person name="Levasseur A."/>
            <person name="Lombard V."/>
            <person name="Morin E."/>
            <person name="Otillar R."/>
            <person name="Lindquist E.A."/>
            <person name="Sun H."/>
            <person name="LaButti K.M."/>
            <person name="Schmutz J."/>
            <person name="Jabbour D."/>
            <person name="Luo H."/>
            <person name="Baker S.E."/>
            <person name="Pisabarro A.G."/>
            <person name="Walton J.D."/>
            <person name="Blanchette R.A."/>
            <person name="Henrissat B."/>
            <person name="Martin F."/>
            <person name="Cullen D."/>
            <person name="Hibbett D.S."/>
            <person name="Grigoriev I.V."/>
        </authorList>
    </citation>
    <scope>NUCLEOTIDE SEQUENCE [LARGE SCALE GENOMIC DNA]</scope>
    <source>
        <strain evidence="3">MUCL 33604</strain>
    </source>
</reference>
<dbReference type="InterPro" id="IPR033579">
    <property type="entry name" value="TMEM128"/>
</dbReference>
<keyword evidence="1" id="KW-0812">Transmembrane</keyword>
<dbReference type="Pfam" id="PF20479">
    <property type="entry name" value="TMEM128"/>
    <property type="match status" value="1"/>
</dbReference>
<dbReference type="EMBL" id="KL197716">
    <property type="protein sequence ID" value="KDQ59247.1"/>
    <property type="molecule type" value="Genomic_DNA"/>
</dbReference>
<organism evidence="2 3">
    <name type="scientific">Jaapia argillacea MUCL 33604</name>
    <dbReference type="NCBI Taxonomy" id="933084"/>
    <lineage>
        <taxon>Eukaryota</taxon>
        <taxon>Fungi</taxon>
        <taxon>Dikarya</taxon>
        <taxon>Basidiomycota</taxon>
        <taxon>Agaricomycotina</taxon>
        <taxon>Agaricomycetes</taxon>
        <taxon>Agaricomycetidae</taxon>
        <taxon>Jaapiales</taxon>
        <taxon>Jaapiaceae</taxon>
        <taxon>Jaapia</taxon>
    </lineage>
</organism>
<evidence type="ECO:0000313" key="3">
    <source>
        <dbReference type="Proteomes" id="UP000027265"/>
    </source>
</evidence>
<name>A0A067Q6Y2_9AGAM</name>
<dbReference type="Proteomes" id="UP000027265">
    <property type="component" value="Unassembled WGS sequence"/>
</dbReference>
<dbReference type="InParanoid" id="A0A067Q6Y2"/>
<keyword evidence="1" id="KW-0472">Membrane</keyword>
<keyword evidence="1" id="KW-1133">Transmembrane helix</keyword>